<reference evidence="9 10" key="1">
    <citation type="journal article" date="2017" name="G3 (Bethesda)">
        <title>First Draft Genome Sequence of the Pathogenic Fungus Lomentospora prolificans (Formerly Scedosporium prolificans).</title>
        <authorList>
            <person name="Luo R."/>
            <person name="Zimin A."/>
            <person name="Workman R."/>
            <person name="Fan Y."/>
            <person name="Pertea G."/>
            <person name="Grossman N."/>
            <person name="Wear M.P."/>
            <person name="Jia B."/>
            <person name="Miller H."/>
            <person name="Casadevall A."/>
            <person name="Timp W."/>
            <person name="Zhang S.X."/>
            <person name="Salzberg S.L."/>
        </authorList>
    </citation>
    <scope>NUCLEOTIDE SEQUENCE [LARGE SCALE GENOMIC DNA]</scope>
    <source>
        <strain evidence="9 10">JHH-5317</strain>
    </source>
</reference>
<evidence type="ECO:0000259" key="8">
    <source>
        <dbReference type="Pfam" id="PF03834"/>
    </source>
</evidence>
<keyword evidence="3" id="KW-0227">DNA damage</keyword>
<dbReference type="Gene3D" id="3.40.50.10130">
    <property type="match status" value="1"/>
</dbReference>
<feature type="region of interest" description="Disordered" evidence="7">
    <location>
        <begin position="1"/>
        <end position="73"/>
    </location>
</feature>
<evidence type="ECO:0000313" key="10">
    <source>
        <dbReference type="Proteomes" id="UP000233524"/>
    </source>
</evidence>
<dbReference type="GO" id="GO:0070914">
    <property type="term" value="P:UV-damage excision repair"/>
    <property type="evidence" value="ECO:0007669"/>
    <property type="project" value="TreeGrafter"/>
</dbReference>
<dbReference type="GO" id="GO:0006302">
    <property type="term" value="P:double-strand break repair"/>
    <property type="evidence" value="ECO:0007669"/>
    <property type="project" value="UniProtKB-ARBA"/>
</dbReference>
<name>A0A2N3NKA7_9PEZI</name>
<dbReference type="NCBIfam" id="TIGR00597">
    <property type="entry name" value="rad10"/>
    <property type="match status" value="1"/>
</dbReference>
<dbReference type="SUPFAM" id="SSF52980">
    <property type="entry name" value="Restriction endonuclease-like"/>
    <property type="match status" value="1"/>
</dbReference>
<keyword evidence="10" id="KW-1185">Reference proteome</keyword>
<dbReference type="PROSITE" id="PS50330">
    <property type="entry name" value="UIM"/>
    <property type="match status" value="1"/>
</dbReference>
<dbReference type="Gene3D" id="1.10.150.20">
    <property type="entry name" value="5' to 3' exonuclease, C-terminal subdomain"/>
    <property type="match status" value="1"/>
</dbReference>
<evidence type="ECO:0000256" key="5">
    <source>
        <dbReference type="ARBA" id="ARBA00023204"/>
    </source>
</evidence>
<gene>
    <name evidence="9" type="ORF">jhhlp_000210</name>
</gene>
<dbReference type="InterPro" id="IPR010994">
    <property type="entry name" value="RuvA_2-like"/>
</dbReference>
<dbReference type="PANTHER" id="PTHR12749:SF0">
    <property type="entry name" value="DNA EXCISION REPAIR PROTEIN ERCC-1"/>
    <property type="match status" value="1"/>
</dbReference>
<dbReference type="STRING" id="41688.A0A2N3NKA7"/>
<feature type="compositionally biased region" description="Low complexity" evidence="7">
    <location>
        <begin position="10"/>
        <end position="47"/>
    </location>
</feature>
<feature type="compositionally biased region" description="Polar residues" evidence="7">
    <location>
        <begin position="355"/>
        <end position="369"/>
    </location>
</feature>
<dbReference type="InParanoid" id="A0A2N3NKA7"/>
<evidence type="ECO:0000256" key="2">
    <source>
        <dbReference type="ARBA" id="ARBA00008283"/>
    </source>
</evidence>
<evidence type="ECO:0000256" key="6">
    <source>
        <dbReference type="ARBA" id="ARBA00023242"/>
    </source>
</evidence>
<dbReference type="AlphaFoldDB" id="A0A2N3NKA7"/>
<protein>
    <recommendedName>
        <fullName evidence="8">ERCC1-like central domain-containing protein</fullName>
    </recommendedName>
</protein>
<dbReference type="CDD" id="cd22325">
    <property type="entry name" value="ERCC1_C-like"/>
    <property type="match status" value="1"/>
</dbReference>
<dbReference type="Proteomes" id="UP000233524">
    <property type="component" value="Unassembled WGS sequence"/>
</dbReference>
<keyword evidence="6" id="KW-0539">Nucleus</keyword>
<dbReference type="GO" id="GO:0070522">
    <property type="term" value="C:ERCC4-ERCC1 complex"/>
    <property type="evidence" value="ECO:0007669"/>
    <property type="project" value="TreeGrafter"/>
</dbReference>
<comment type="similarity">
    <text evidence="2">Belongs to the ERCC1/RAD10/SWI10 family.</text>
</comment>
<dbReference type="Pfam" id="PF03834">
    <property type="entry name" value="Rad10"/>
    <property type="match status" value="1"/>
</dbReference>
<evidence type="ECO:0000256" key="7">
    <source>
        <dbReference type="SAM" id="MobiDB-lite"/>
    </source>
</evidence>
<dbReference type="VEuPathDB" id="FungiDB:jhhlp_000210"/>
<dbReference type="OrthoDB" id="10262814at2759"/>
<evidence type="ECO:0000256" key="1">
    <source>
        <dbReference type="ARBA" id="ARBA00004123"/>
    </source>
</evidence>
<keyword evidence="5" id="KW-0234">DNA repair</keyword>
<evidence type="ECO:0000256" key="4">
    <source>
        <dbReference type="ARBA" id="ARBA00023125"/>
    </source>
</evidence>
<proteinExistence type="inferred from homology"/>
<dbReference type="InterPro" id="IPR004579">
    <property type="entry name" value="ERCC1/RAD10/SWI10"/>
</dbReference>
<evidence type="ECO:0000256" key="3">
    <source>
        <dbReference type="ARBA" id="ARBA00022763"/>
    </source>
</evidence>
<comment type="subcellular location">
    <subcellularLocation>
        <location evidence="1">Nucleus</location>
    </subcellularLocation>
</comment>
<dbReference type="GO" id="GO:0003684">
    <property type="term" value="F:damaged DNA binding"/>
    <property type="evidence" value="ECO:0007669"/>
    <property type="project" value="InterPro"/>
</dbReference>
<dbReference type="FunFam" id="3.40.50.10130:FF:000001">
    <property type="entry name" value="DNA excision repair protein ERCC-1"/>
    <property type="match status" value="1"/>
</dbReference>
<sequence length="388" mass="42052">MDDDLDDAEFWAAADRAASSTQQAAPAQARPRVVQPTPQKIQQPKPQVVEKRASAAAPQAGSSSGQKIVQPTPQVLPQRGSGSHILVSPRQKGNPVLSCIRSTAWEYSDIPADYGLGLTTCALFLSLKYHRLYPEYIYTRIRNLQGKYNLRILLTMVDIANHEDPLRELAKTSLVNNVTLILCWSAAEAARYLELYKAYENAGFKAIQGHQGSTYVERLVDFVTVPRGVNKADAVSLVSNFGSLKNAINADPEQIGIIGGWGEVKVKRWCEAIDEPFRVRKAARRTLADKAPTAPTDPRFALKASQATPGASTGAVPAWARGSTLSQASAPRAETRYADEEEAMLAQAIEESKRTAQPGSSDSAQQSDVPETLSEGVAAALARLREQG</sequence>
<dbReference type="SUPFAM" id="SSF47781">
    <property type="entry name" value="RuvA domain 2-like"/>
    <property type="match status" value="1"/>
</dbReference>
<dbReference type="PANTHER" id="PTHR12749">
    <property type="entry name" value="EXCISION REPAIR CROSS-COMPLEMENTING 1 ERCC1"/>
    <property type="match status" value="1"/>
</dbReference>
<feature type="region of interest" description="Disordered" evidence="7">
    <location>
        <begin position="288"/>
        <end position="375"/>
    </location>
</feature>
<dbReference type="GO" id="GO:0000110">
    <property type="term" value="C:nucleotide-excision repair factor 1 complex"/>
    <property type="evidence" value="ECO:0007669"/>
    <property type="project" value="TreeGrafter"/>
</dbReference>
<dbReference type="InterPro" id="IPR011335">
    <property type="entry name" value="Restrct_endonuc-II-like"/>
</dbReference>
<dbReference type="EMBL" id="NLAX01000002">
    <property type="protein sequence ID" value="PKS12870.1"/>
    <property type="molecule type" value="Genomic_DNA"/>
</dbReference>
<keyword evidence="4" id="KW-0238">DNA-binding</keyword>
<evidence type="ECO:0000313" key="9">
    <source>
        <dbReference type="EMBL" id="PKS12870.1"/>
    </source>
</evidence>
<accession>A0A2N3NKA7</accession>
<dbReference type="InterPro" id="IPR047260">
    <property type="entry name" value="ERCC1-like_central_dom"/>
</dbReference>
<organism evidence="9 10">
    <name type="scientific">Lomentospora prolificans</name>
    <dbReference type="NCBI Taxonomy" id="41688"/>
    <lineage>
        <taxon>Eukaryota</taxon>
        <taxon>Fungi</taxon>
        <taxon>Dikarya</taxon>
        <taxon>Ascomycota</taxon>
        <taxon>Pezizomycotina</taxon>
        <taxon>Sordariomycetes</taxon>
        <taxon>Hypocreomycetidae</taxon>
        <taxon>Microascales</taxon>
        <taxon>Microascaceae</taxon>
        <taxon>Lomentospora</taxon>
    </lineage>
</organism>
<dbReference type="GO" id="GO:0006312">
    <property type="term" value="P:mitotic recombination"/>
    <property type="evidence" value="ECO:0007669"/>
    <property type="project" value="TreeGrafter"/>
</dbReference>
<feature type="compositionally biased region" description="Low complexity" evidence="7">
    <location>
        <begin position="54"/>
        <end position="66"/>
    </location>
</feature>
<dbReference type="InterPro" id="IPR003903">
    <property type="entry name" value="UIM_dom"/>
</dbReference>
<comment type="caution">
    <text evidence="9">The sequence shown here is derived from an EMBL/GenBank/DDBJ whole genome shotgun (WGS) entry which is preliminary data.</text>
</comment>
<feature type="domain" description="ERCC1-like central" evidence="8">
    <location>
        <begin position="85"/>
        <end position="197"/>
    </location>
</feature>
<dbReference type="GO" id="GO:0003697">
    <property type="term" value="F:single-stranded DNA binding"/>
    <property type="evidence" value="ECO:0007669"/>
    <property type="project" value="TreeGrafter"/>
</dbReference>